<dbReference type="AlphaFoldDB" id="A0A926VAK7"/>
<proteinExistence type="predicted"/>
<dbReference type="InterPro" id="IPR038573">
    <property type="entry name" value="BrnT_sf"/>
</dbReference>
<dbReference type="Pfam" id="PF04365">
    <property type="entry name" value="BrnT_toxin"/>
    <property type="match status" value="1"/>
</dbReference>
<organism evidence="1 2">
    <name type="scientific">Aerosakkonema funiforme FACHB-1375</name>
    <dbReference type="NCBI Taxonomy" id="2949571"/>
    <lineage>
        <taxon>Bacteria</taxon>
        <taxon>Bacillati</taxon>
        <taxon>Cyanobacteriota</taxon>
        <taxon>Cyanophyceae</taxon>
        <taxon>Oscillatoriophycideae</taxon>
        <taxon>Aerosakkonematales</taxon>
        <taxon>Aerosakkonemataceae</taxon>
        <taxon>Aerosakkonema</taxon>
    </lineage>
</organism>
<name>A0A926VAK7_9CYAN</name>
<dbReference type="EMBL" id="JACJPW010000004">
    <property type="protein sequence ID" value="MBD2180000.1"/>
    <property type="molecule type" value="Genomic_DNA"/>
</dbReference>
<comment type="caution">
    <text evidence="1">The sequence shown here is derived from an EMBL/GenBank/DDBJ whole genome shotgun (WGS) entry which is preliminary data.</text>
</comment>
<accession>A0A926VAK7</accession>
<reference evidence="1" key="2">
    <citation type="submission" date="2020-08" db="EMBL/GenBank/DDBJ databases">
        <authorList>
            <person name="Chen M."/>
            <person name="Teng W."/>
            <person name="Zhao L."/>
            <person name="Hu C."/>
            <person name="Zhou Y."/>
            <person name="Han B."/>
            <person name="Song L."/>
            <person name="Shu W."/>
        </authorList>
    </citation>
    <scope>NUCLEOTIDE SEQUENCE</scope>
    <source>
        <strain evidence="1">FACHB-1375</strain>
    </source>
</reference>
<dbReference type="Gene3D" id="3.10.450.530">
    <property type="entry name" value="Ribonuclease toxin, BrnT, of type II toxin-antitoxin system"/>
    <property type="match status" value="1"/>
</dbReference>
<keyword evidence="2" id="KW-1185">Reference proteome</keyword>
<evidence type="ECO:0000313" key="1">
    <source>
        <dbReference type="EMBL" id="MBD2180000.1"/>
    </source>
</evidence>
<dbReference type="RefSeq" id="WP_190461757.1">
    <property type="nucleotide sequence ID" value="NZ_JACJPW010000004.1"/>
</dbReference>
<protein>
    <submittedName>
        <fullName evidence="1">BrnT family toxin</fullName>
    </submittedName>
</protein>
<evidence type="ECO:0000313" key="2">
    <source>
        <dbReference type="Proteomes" id="UP000641646"/>
    </source>
</evidence>
<dbReference type="InterPro" id="IPR007460">
    <property type="entry name" value="BrnT_toxin"/>
</dbReference>
<reference evidence="1" key="1">
    <citation type="journal article" date="2015" name="ISME J.">
        <title>Draft Genome Sequence of Streptomyces incarnatus NRRL8089, which Produces the Nucleoside Antibiotic Sinefungin.</title>
        <authorList>
            <person name="Oshima K."/>
            <person name="Hattori M."/>
            <person name="Shimizu H."/>
            <person name="Fukuda K."/>
            <person name="Nemoto M."/>
            <person name="Inagaki K."/>
            <person name="Tamura T."/>
        </authorList>
    </citation>
    <scope>NUCLEOTIDE SEQUENCE</scope>
    <source>
        <strain evidence="1">FACHB-1375</strain>
    </source>
</reference>
<gene>
    <name evidence="1" type="ORF">H6G03_02540</name>
</gene>
<dbReference type="Proteomes" id="UP000641646">
    <property type="component" value="Unassembled WGS sequence"/>
</dbReference>
<sequence>MDSLRFEWDDQKAQINIQKHGVSFDEAATVFYDPLYLEDYDEAHSDQEDRFKIVGISSNGRLLVVTYIERVDRIRIISSRLATKNEQRIYESQT</sequence>